<feature type="domain" description="Gamma tubulin complex component protein N-terminal" evidence="8">
    <location>
        <begin position="161"/>
        <end position="430"/>
    </location>
</feature>
<keyword evidence="10" id="KW-1185">Reference proteome</keyword>
<dbReference type="PANTHER" id="PTHR19302">
    <property type="entry name" value="GAMMA TUBULIN COMPLEX PROTEIN"/>
    <property type="match status" value="1"/>
</dbReference>
<comment type="subcellular location">
    <subcellularLocation>
        <location evidence="1">Cytoplasm</location>
        <location evidence="1">Cytoskeleton</location>
    </subcellularLocation>
</comment>
<dbReference type="AlphaFoldDB" id="A0A0L0VWH5"/>
<evidence type="ECO:0000256" key="4">
    <source>
        <dbReference type="ARBA" id="ARBA00022701"/>
    </source>
</evidence>
<dbReference type="GO" id="GO:0051225">
    <property type="term" value="P:spindle assembly"/>
    <property type="evidence" value="ECO:0007669"/>
    <property type="project" value="TreeGrafter"/>
</dbReference>
<dbReference type="GO" id="GO:0007020">
    <property type="term" value="P:microtubule nucleation"/>
    <property type="evidence" value="ECO:0007669"/>
    <property type="project" value="InterPro"/>
</dbReference>
<dbReference type="GO" id="GO:0005874">
    <property type="term" value="C:microtubule"/>
    <property type="evidence" value="ECO:0007669"/>
    <property type="project" value="UniProtKB-KW"/>
</dbReference>
<dbReference type="GO" id="GO:0051321">
    <property type="term" value="P:meiotic cell cycle"/>
    <property type="evidence" value="ECO:0007669"/>
    <property type="project" value="TreeGrafter"/>
</dbReference>
<dbReference type="InterPro" id="IPR042241">
    <property type="entry name" value="GCP_C_sf"/>
</dbReference>
<evidence type="ECO:0000256" key="5">
    <source>
        <dbReference type="ARBA" id="ARBA00023212"/>
    </source>
</evidence>
<dbReference type="InterPro" id="IPR040457">
    <property type="entry name" value="GCP_C"/>
</dbReference>
<sequence>MNLNFAGEIAELRPFDHKLLHSDELSQIKYQDYSLSIHRPTQKQTEKKADQNNNQDIWGDLYLELSNKQSQQTEPNLIFSWDSFNRPICSQSALLYQTPYPVEESISVWEAILSTSQLNLSSPIDRTTFIKHFFRRSIGLKTPTPTTEYHLRPRPEENVYPRVSGQTDRSTRSLYDLSDSAFTNLSVIENFIKQTHHPYHPHQSLSSGLAVLIDWIRTEIMDSFEHESVLNSGLLTMSLIIDPLYELLNALQELIRTCQESRKSSQEDAVYQHLDLHIRRSSSNLIQAVFSWLLDRVCAALLLSWQTWLGVDLDGQRTLWPDEKDQLYQTLWSHHGIQLDPRYVIKNPDYEDLTGHRLDQTGPKPPSTYCFRPDRVPSFIPISLAESIFKAGVSLRILRRSNPFHPICLAYPVEEHGQSRWVWTPQDLKKAHTALSKQRRDMKIEISAWRHGIKLSDDPLLPIRRSREVYPTSAQDIEQAVDIEDFLEAISTGLKPYDTQVGGSRHIDQRRKGLIEALEDRLRHCQLGSSGLLHSIELPSLDILTEVTVLESLRCRSLEIDRCLLSFFLIDLDFLDHLKVLDQFMFCNDVMFNQRLTNALFSPNEDTFSKASRRPVGVSARLLRRGTWPPGGFDLSFALRTVILDSVAPDQRPASYRESSAWTELEDRLSFAIRPGIENEAGELAYQAESIDGFGFLMIDFKPPEALRSLLGTEVLGQYRVVNTYLMKLLRLQSMMKANWRLIRPRRQYQTTSTSTPRGSRQPKRARRREQYIDAVDILATHSQRLLDGLVSYTWEIAIGLTCGSFINRIEQVKEAIQSRERWKLDHRHSSSAPGDNHHQDPYQSIESVEQLNKLHKLNLTEIMNCLFLRSKQESYLSLLSRSIFDTIIEFSVHLEQEYRGFCIPENDTLPNYDEDDDDHEESKENGLIKMIDQIKFKQFSGTKKLLKALDQLHQRSVDLQSSSSAHNSSLEQGRKIGFLKELILRLDFNSFFFSSSSLSLSDDPFSLSLKA</sequence>
<dbReference type="InterPro" id="IPR041470">
    <property type="entry name" value="GCP_N"/>
</dbReference>
<feature type="compositionally biased region" description="Polar residues" evidence="6">
    <location>
        <begin position="748"/>
        <end position="759"/>
    </location>
</feature>
<evidence type="ECO:0000259" key="8">
    <source>
        <dbReference type="Pfam" id="PF17681"/>
    </source>
</evidence>
<evidence type="ECO:0000256" key="6">
    <source>
        <dbReference type="SAM" id="MobiDB-lite"/>
    </source>
</evidence>
<evidence type="ECO:0000256" key="2">
    <source>
        <dbReference type="ARBA" id="ARBA00010337"/>
    </source>
</evidence>
<accession>A0A0L0VWH5</accession>
<dbReference type="GO" id="GO:0044732">
    <property type="term" value="C:mitotic spindle pole body"/>
    <property type="evidence" value="ECO:0007669"/>
    <property type="project" value="TreeGrafter"/>
</dbReference>
<feature type="region of interest" description="Disordered" evidence="6">
    <location>
        <begin position="824"/>
        <end position="843"/>
    </location>
</feature>
<comment type="similarity">
    <text evidence="2">Belongs to the TUBGCP family.</text>
</comment>
<keyword evidence="3" id="KW-0963">Cytoplasm</keyword>
<feature type="region of interest" description="Disordered" evidence="6">
    <location>
        <begin position="747"/>
        <end position="768"/>
    </location>
</feature>
<dbReference type="Gene3D" id="1.20.120.1900">
    <property type="entry name" value="Gamma-tubulin complex, C-terminal domain"/>
    <property type="match status" value="1"/>
</dbReference>
<dbReference type="PANTHER" id="PTHR19302:SF14">
    <property type="entry name" value="GAMMA-TUBULIN COMPLEX COMPONENT 3"/>
    <property type="match status" value="1"/>
</dbReference>
<evidence type="ECO:0000313" key="9">
    <source>
        <dbReference type="EMBL" id="KNF03532.1"/>
    </source>
</evidence>
<evidence type="ECO:0000256" key="3">
    <source>
        <dbReference type="ARBA" id="ARBA00022490"/>
    </source>
</evidence>
<dbReference type="GO" id="GO:0000922">
    <property type="term" value="C:spindle pole"/>
    <property type="evidence" value="ECO:0007669"/>
    <property type="project" value="InterPro"/>
</dbReference>
<evidence type="ECO:0000259" key="7">
    <source>
        <dbReference type="Pfam" id="PF04130"/>
    </source>
</evidence>
<dbReference type="Pfam" id="PF17681">
    <property type="entry name" value="GCP_N_terminal"/>
    <property type="match status" value="1"/>
</dbReference>
<name>A0A0L0VWH5_9BASI</name>
<dbReference type="GO" id="GO:0031122">
    <property type="term" value="P:cytoplasmic microtubule organization"/>
    <property type="evidence" value="ECO:0007669"/>
    <property type="project" value="TreeGrafter"/>
</dbReference>
<dbReference type="GO" id="GO:0051011">
    <property type="term" value="F:microtubule minus-end binding"/>
    <property type="evidence" value="ECO:0007669"/>
    <property type="project" value="TreeGrafter"/>
</dbReference>
<feature type="domain" description="Gamma tubulin complex component C-terminal" evidence="7">
    <location>
        <begin position="575"/>
        <end position="993"/>
    </location>
</feature>
<dbReference type="GO" id="GO:0043015">
    <property type="term" value="F:gamma-tubulin binding"/>
    <property type="evidence" value="ECO:0007669"/>
    <property type="project" value="InterPro"/>
</dbReference>
<dbReference type="GO" id="GO:0000278">
    <property type="term" value="P:mitotic cell cycle"/>
    <property type="evidence" value="ECO:0007669"/>
    <property type="project" value="TreeGrafter"/>
</dbReference>
<keyword evidence="5" id="KW-0206">Cytoskeleton</keyword>
<protein>
    <submittedName>
        <fullName evidence="9">Uncharacterized protein</fullName>
    </submittedName>
</protein>
<reference evidence="10" key="1">
    <citation type="submission" date="2014-03" db="EMBL/GenBank/DDBJ databases">
        <title>The Genome Sequence of Puccinia striiformis f. sp. tritici PST-78.</title>
        <authorList>
            <consortium name="The Broad Institute Genome Sequencing Platform"/>
            <person name="Cuomo C."/>
            <person name="Hulbert S."/>
            <person name="Chen X."/>
            <person name="Walker B."/>
            <person name="Young S.K."/>
            <person name="Zeng Q."/>
            <person name="Gargeya S."/>
            <person name="Fitzgerald M."/>
            <person name="Haas B."/>
            <person name="Abouelleil A."/>
            <person name="Alvarado L."/>
            <person name="Arachchi H.M."/>
            <person name="Berlin A.M."/>
            <person name="Chapman S.B."/>
            <person name="Goldberg J."/>
            <person name="Griggs A."/>
            <person name="Gujja S."/>
            <person name="Hansen M."/>
            <person name="Howarth C."/>
            <person name="Imamovic A."/>
            <person name="Larimer J."/>
            <person name="McCowan C."/>
            <person name="Montmayeur A."/>
            <person name="Murphy C."/>
            <person name="Neiman D."/>
            <person name="Pearson M."/>
            <person name="Priest M."/>
            <person name="Roberts A."/>
            <person name="Saif S."/>
            <person name="Shea T."/>
            <person name="Sisk P."/>
            <person name="Sykes S."/>
            <person name="Wortman J."/>
            <person name="Nusbaum C."/>
            <person name="Birren B."/>
        </authorList>
    </citation>
    <scope>NUCLEOTIDE SEQUENCE [LARGE SCALE GENOMIC DNA]</scope>
    <source>
        <strain evidence="10">race PST-78</strain>
    </source>
</reference>
<dbReference type="OrthoDB" id="775571at2759"/>
<dbReference type="InterPro" id="IPR007259">
    <property type="entry name" value="GCP"/>
</dbReference>
<evidence type="ECO:0000313" key="10">
    <source>
        <dbReference type="Proteomes" id="UP000054564"/>
    </source>
</evidence>
<proteinExistence type="inferred from homology"/>
<gene>
    <name evidence="9" type="ORF">PSTG_03467</name>
</gene>
<keyword evidence="4" id="KW-0493">Microtubule</keyword>
<comment type="caution">
    <text evidence="9">The sequence shown here is derived from an EMBL/GenBank/DDBJ whole genome shotgun (WGS) entry which is preliminary data.</text>
</comment>
<dbReference type="STRING" id="1165861.A0A0L0VWH5"/>
<dbReference type="EMBL" id="AJIL01000017">
    <property type="protein sequence ID" value="KNF03532.1"/>
    <property type="molecule type" value="Genomic_DNA"/>
</dbReference>
<organism evidence="9 10">
    <name type="scientific">Puccinia striiformis f. sp. tritici PST-78</name>
    <dbReference type="NCBI Taxonomy" id="1165861"/>
    <lineage>
        <taxon>Eukaryota</taxon>
        <taxon>Fungi</taxon>
        <taxon>Dikarya</taxon>
        <taxon>Basidiomycota</taxon>
        <taxon>Pucciniomycotina</taxon>
        <taxon>Pucciniomycetes</taxon>
        <taxon>Pucciniales</taxon>
        <taxon>Pucciniaceae</taxon>
        <taxon>Puccinia</taxon>
    </lineage>
</organism>
<dbReference type="Proteomes" id="UP000054564">
    <property type="component" value="Unassembled WGS sequence"/>
</dbReference>
<evidence type="ECO:0000256" key="1">
    <source>
        <dbReference type="ARBA" id="ARBA00004245"/>
    </source>
</evidence>
<dbReference type="GO" id="GO:0000930">
    <property type="term" value="C:gamma-tubulin complex"/>
    <property type="evidence" value="ECO:0007669"/>
    <property type="project" value="UniProtKB-ARBA"/>
</dbReference>
<dbReference type="Pfam" id="PF04130">
    <property type="entry name" value="GCP_C_terminal"/>
    <property type="match status" value="1"/>
</dbReference>